<dbReference type="Proteomes" id="UP000199355">
    <property type="component" value="Unassembled WGS sequence"/>
</dbReference>
<keyword evidence="1" id="KW-0812">Transmembrane</keyword>
<keyword evidence="1" id="KW-1133">Transmembrane helix</keyword>
<protein>
    <submittedName>
        <fullName evidence="2">Uncharacterized protein</fullName>
    </submittedName>
</protein>
<keyword evidence="1" id="KW-0472">Membrane</keyword>
<feature type="transmembrane region" description="Helical" evidence="1">
    <location>
        <begin position="36"/>
        <end position="54"/>
    </location>
</feature>
<dbReference type="STRING" id="571438.SAMN05192586_101112"/>
<evidence type="ECO:0000313" key="3">
    <source>
        <dbReference type="Proteomes" id="UP000199355"/>
    </source>
</evidence>
<evidence type="ECO:0000313" key="2">
    <source>
        <dbReference type="EMBL" id="SDF06403.1"/>
    </source>
</evidence>
<reference evidence="3" key="1">
    <citation type="submission" date="2016-10" db="EMBL/GenBank/DDBJ databases">
        <authorList>
            <person name="Varghese N."/>
            <person name="Submissions S."/>
        </authorList>
    </citation>
    <scope>NUCLEOTIDE SEQUENCE [LARGE SCALE GENOMIC DNA]</scope>
    <source>
        <strain evidence="3">KHC7</strain>
    </source>
</reference>
<proteinExistence type="predicted"/>
<dbReference type="RefSeq" id="WP_180365352.1">
    <property type="nucleotide sequence ID" value="NZ_FNBX01000001.1"/>
</dbReference>
<dbReference type="AlphaFoldDB" id="A0A1G7I1F6"/>
<keyword evidence="3" id="KW-1185">Reference proteome</keyword>
<accession>A0A1G7I1F6</accession>
<organism evidence="2 3">
    <name type="scientific">Desulfovibrio legallii</name>
    <dbReference type="NCBI Taxonomy" id="571438"/>
    <lineage>
        <taxon>Bacteria</taxon>
        <taxon>Pseudomonadati</taxon>
        <taxon>Thermodesulfobacteriota</taxon>
        <taxon>Desulfovibrionia</taxon>
        <taxon>Desulfovibrionales</taxon>
        <taxon>Desulfovibrionaceae</taxon>
        <taxon>Desulfovibrio</taxon>
    </lineage>
</organism>
<gene>
    <name evidence="2" type="ORF">SAMN05192586_101112</name>
</gene>
<evidence type="ECO:0000256" key="1">
    <source>
        <dbReference type="SAM" id="Phobius"/>
    </source>
</evidence>
<sequence>MSFFSWLQRLFTPPSTGDPELDEEAPTFQWNQNARIVLAIAVVIVSALVVSWILS</sequence>
<name>A0A1G7I1F6_9BACT</name>
<dbReference type="EMBL" id="FNBX01000001">
    <property type="protein sequence ID" value="SDF06403.1"/>
    <property type="molecule type" value="Genomic_DNA"/>
</dbReference>